<dbReference type="Proteomes" id="UP000663802">
    <property type="component" value="Unassembled WGS sequence"/>
</dbReference>
<feature type="transmembrane region" description="Helical" evidence="1">
    <location>
        <begin position="92"/>
        <end position="109"/>
    </location>
</feature>
<gene>
    <name evidence="2" type="ORF">CSC2_23240</name>
</gene>
<dbReference type="RefSeq" id="WP_206870087.1">
    <property type="nucleotide sequence ID" value="NZ_BMBA01000002.1"/>
</dbReference>
<feature type="transmembrane region" description="Helical" evidence="1">
    <location>
        <begin position="252"/>
        <end position="271"/>
    </location>
</feature>
<name>A0ABQ1EAP7_9CLOT</name>
<proteinExistence type="predicted"/>
<feature type="transmembrane region" description="Helical" evidence="1">
    <location>
        <begin position="222"/>
        <end position="240"/>
    </location>
</feature>
<dbReference type="InterPro" id="IPR047928">
    <property type="entry name" value="Perm_prefix_1"/>
</dbReference>
<comment type="caution">
    <text evidence="2">The sequence shown here is derived from an EMBL/GenBank/DDBJ whole genome shotgun (WGS) entry which is preliminary data.</text>
</comment>
<dbReference type="EMBL" id="BMBA01000002">
    <property type="protein sequence ID" value="GFZ31798.1"/>
    <property type="molecule type" value="Genomic_DNA"/>
</dbReference>
<evidence type="ECO:0000313" key="3">
    <source>
        <dbReference type="Proteomes" id="UP000663802"/>
    </source>
</evidence>
<accession>A0ABQ1EAP7</accession>
<keyword evidence="1" id="KW-0472">Membrane</keyword>
<reference evidence="2 3" key="1">
    <citation type="journal article" date="2021" name="Int. J. Syst. Evol. Microbiol.">
        <title>Clostridium zeae sp. nov., isolated from corn silage.</title>
        <authorList>
            <person name="Kobayashi H."/>
            <person name="Tanizawa Y."/>
            <person name="Yagura M."/>
            <person name="Sakamoto M."/>
            <person name="Ohkuma M."/>
            <person name="Tohno M."/>
        </authorList>
    </citation>
    <scope>NUCLEOTIDE SEQUENCE [LARGE SCALE GENOMIC DNA]</scope>
    <source>
        <strain evidence="2 3">CSC2</strain>
    </source>
</reference>
<dbReference type="NCBIfam" id="NF038403">
    <property type="entry name" value="perm_prefix_1"/>
    <property type="match status" value="1"/>
</dbReference>
<evidence type="ECO:0000313" key="2">
    <source>
        <dbReference type="EMBL" id="GFZ31798.1"/>
    </source>
</evidence>
<sequence>MKGDVQISKELNRKIDKFIVSLSSNLSEDKETIKDFRDEMKTNFIISFKELIEQGNSEEEAFKIALSKFGDAKDLKKDLTSIFNVRSKSNKISFYVLVISLLIGLACFISHKRLDEYRSVNFPQDLQEETSIKLQEGMAINSDRVNEVVNKNKKKIQFVAVYKEEEDKKVLKEIYPLGFDKDVFNKTLENNHYFVVYCQSPSGEQYELRIGFNIIYIPFNEIAVGIAFLVLYWIAFGIWATTYAYNINRLNLGWTILFFIFNIIGYGIFLLDNKIRLKDSAILN</sequence>
<keyword evidence="1" id="KW-0812">Transmembrane</keyword>
<organism evidence="2 3">
    <name type="scientific">Clostridium zeae</name>
    <dbReference type="NCBI Taxonomy" id="2759022"/>
    <lineage>
        <taxon>Bacteria</taxon>
        <taxon>Bacillati</taxon>
        <taxon>Bacillota</taxon>
        <taxon>Clostridia</taxon>
        <taxon>Eubacteriales</taxon>
        <taxon>Clostridiaceae</taxon>
        <taxon>Clostridium</taxon>
    </lineage>
</organism>
<keyword evidence="3" id="KW-1185">Reference proteome</keyword>
<protein>
    <submittedName>
        <fullName evidence="2">Uncharacterized protein</fullName>
    </submittedName>
</protein>
<keyword evidence="1" id="KW-1133">Transmembrane helix</keyword>
<evidence type="ECO:0000256" key="1">
    <source>
        <dbReference type="SAM" id="Phobius"/>
    </source>
</evidence>